<evidence type="ECO:0000313" key="1">
    <source>
        <dbReference type="EMBL" id="RMA41576.1"/>
    </source>
</evidence>
<name>A0A3L9Y624_9RHOB</name>
<keyword evidence="2" id="KW-1185">Reference proteome</keyword>
<gene>
    <name evidence="1" type="ORF">D9R08_14865</name>
</gene>
<dbReference type="AlphaFoldDB" id="A0A3L9Y624"/>
<reference evidence="1 2" key="1">
    <citation type="submission" date="2018-10" db="EMBL/GenBank/DDBJ databases">
        <authorList>
            <person name="Jung H.S."/>
            <person name="Jeon C.O."/>
        </authorList>
    </citation>
    <scope>NUCLEOTIDE SEQUENCE [LARGE SCALE GENOMIC DNA]</scope>
    <source>
        <strain evidence="1 2">MA-7-27</strain>
    </source>
</reference>
<dbReference type="EMBL" id="RCNT01000007">
    <property type="protein sequence ID" value="RMA41576.1"/>
    <property type="molecule type" value="Genomic_DNA"/>
</dbReference>
<protein>
    <submittedName>
        <fullName evidence="1">Uncharacterized protein</fullName>
    </submittedName>
</protein>
<dbReference type="Proteomes" id="UP000281343">
    <property type="component" value="Unassembled WGS sequence"/>
</dbReference>
<evidence type="ECO:0000313" key="2">
    <source>
        <dbReference type="Proteomes" id="UP000281343"/>
    </source>
</evidence>
<sequence>MESLALHMFYSDVVDSFVSLVQPIHLSDHSWNRTFIKEMISSGSFIFINRAQYFKRTHEEEEFAEVSVRTFKRKIKIQYQLDTRHMFGTTSITCSFSGHKSCASLLQVKSIEDIEQERVLHCTPIALGVGFHLKMQYLINEH</sequence>
<accession>A0A3L9Y624</accession>
<organism evidence="1 2">
    <name type="scientific">Rhodophyticola porphyridii</name>
    <dbReference type="NCBI Taxonomy" id="1852017"/>
    <lineage>
        <taxon>Bacteria</taxon>
        <taxon>Pseudomonadati</taxon>
        <taxon>Pseudomonadota</taxon>
        <taxon>Alphaproteobacteria</taxon>
        <taxon>Rhodobacterales</taxon>
        <taxon>Roseobacteraceae</taxon>
        <taxon>Rhodophyticola</taxon>
    </lineage>
</organism>
<comment type="caution">
    <text evidence="1">The sequence shown here is derived from an EMBL/GenBank/DDBJ whole genome shotgun (WGS) entry which is preliminary data.</text>
</comment>
<proteinExistence type="predicted"/>